<keyword evidence="2" id="KW-0813">Transport</keyword>
<evidence type="ECO:0000256" key="4">
    <source>
        <dbReference type="ARBA" id="ARBA00022970"/>
    </source>
</evidence>
<dbReference type="Pfam" id="PF00324">
    <property type="entry name" value="AA_permease"/>
    <property type="match status" value="1"/>
</dbReference>
<feature type="transmembrane region" description="Helical" evidence="8">
    <location>
        <begin position="203"/>
        <end position="221"/>
    </location>
</feature>
<keyword evidence="5 8" id="KW-1133">Transmembrane helix</keyword>
<feature type="transmembrane region" description="Helical" evidence="8">
    <location>
        <begin position="20"/>
        <end position="41"/>
    </location>
</feature>
<accession>A0ABS9U483</accession>
<dbReference type="InterPro" id="IPR004841">
    <property type="entry name" value="AA-permease/SLC12A_dom"/>
</dbReference>
<dbReference type="Gene3D" id="1.20.1740.10">
    <property type="entry name" value="Amino acid/polyamine transporter I"/>
    <property type="match status" value="1"/>
</dbReference>
<feature type="transmembrane region" description="Helical" evidence="8">
    <location>
        <begin position="333"/>
        <end position="355"/>
    </location>
</feature>
<evidence type="ECO:0000313" key="10">
    <source>
        <dbReference type="EMBL" id="MCH6471504.1"/>
    </source>
</evidence>
<organism evidence="10 11">
    <name type="scientific">Sinomonas terrae</name>
    <dbReference type="NCBI Taxonomy" id="2908838"/>
    <lineage>
        <taxon>Bacteria</taxon>
        <taxon>Bacillati</taxon>
        <taxon>Actinomycetota</taxon>
        <taxon>Actinomycetes</taxon>
        <taxon>Micrococcales</taxon>
        <taxon>Micrococcaceae</taxon>
        <taxon>Sinomonas</taxon>
    </lineage>
</organism>
<keyword evidence="3 8" id="KW-0812">Transmembrane</keyword>
<comment type="caution">
    <text evidence="10">The sequence shown here is derived from an EMBL/GenBank/DDBJ whole genome shotgun (WGS) entry which is preliminary data.</text>
</comment>
<evidence type="ECO:0000256" key="2">
    <source>
        <dbReference type="ARBA" id="ARBA00022448"/>
    </source>
</evidence>
<comment type="subcellular location">
    <subcellularLocation>
        <location evidence="1">Membrane</location>
        <topology evidence="1">Multi-pass membrane protein</topology>
    </subcellularLocation>
</comment>
<evidence type="ECO:0000256" key="7">
    <source>
        <dbReference type="SAM" id="MobiDB-lite"/>
    </source>
</evidence>
<keyword evidence="4" id="KW-0029">Amino-acid transport</keyword>
<feature type="region of interest" description="Disordered" evidence="7">
    <location>
        <begin position="446"/>
        <end position="511"/>
    </location>
</feature>
<keyword evidence="6 8" id="KW-0472">Membrane</keyword>
<feature type="transmembrane region" description="Helical" evidence="8">
    <location>
        <begin position="90"/>
        <end position="122"/>
    </location>
</feature>
<evidence type="ECO:0000256" key="5">
    <source>
        <dbReference type="ARBA" id="ARBA00022989"/>
    </source>
</evidence>
<feature type="transmembrane region" description="Helical" evidence="8">
    <location>
        <begin position="273"/>
        <end position="301"/>
    </location>
</feature>
<evidence type="ECO:0000256" key="6">
    <source>
        <dbReference type="ARBA" id="ARBA00023136"/>
    </source>
</evidence>
<dbReference type="InterPro" id="IPR004840">
    <property type="entry name" value="Amino_acid_permease_CS"/>
</dbReference>
<dbReference type="RefSeq" id="WP_241055333.1">
    <property type="nucleotide sequence ID" value="NZ_JAKZBV010000001.1"/>
</dbReference>
<feature type="domain" description="Amino acid permease/ SLC12A" evidence="9">
    <location>
        <begin position="20"/>
        <end position="427"/>
    </location>
</feature>
<proteinExistence type="predicted"/>
<feature type="transmembrane region" description="Helical" evidence="8">
    <location>
        <begin position="128"/>
        <end position="149"/>
    </location>
</feature>
<reference evidence="10 11" key="1">
    <citation type="submission" date="2022-03" db="EMBL/GenBank/DDBJ databases">
        <title>Sinomonas sp. isolated from a soil.</title>
        <authorList>
            <person name="Han J."/>
            <person name="Kim D.-U."/>
        </authorList>
    </citation>
    <scope>NUCLEOTIDE SEQUENCE [LARGE SCALE GENOMIC DNA]</scope>
    <source>
        <strain evidence="10 11">5-5</strain>
    </source>
</reference>
<feature type="transmembrane region" description="Helical" evidence="8">
    <location>
        <begin position="242"/>
        <end position="261"/>
    </location>
</feature>
<feature type="transmembrane region" description="Helical" evidence="8">
    <location>
        <begin position="47"/>
        <end position="69"/>
    </location>
</feature>
<evidence type="ECO:0000256" key="1">
    <source>
        <dbReference type="ARBA" id="ARBA00004141"/>
    </source>
</evidence>
<dbReference type="Proteomes" id="UP001202922">
    <property type="component" value="Unassembled WGS sequence"/>
</dbReference>
<dbReference type="PROSITE" id="PS00218">
    <property type="entry name" value="AMINO_ACID_PERMEASE_1"/>
    <property type="match status" value="1"/>
</dbReference>
<dbReference type="PANTHER" id="PTHR43495">
    <property type="entry name" value="GABA PERMEASE"/>
    <property type="match status" value="1"/>
</dbReference>
<dbReference type="EMBL" id="JAKZBV010000001">
    <property type="protein sequence ID" value="MCH6471504.1"/>
    <property type="molecule type" value="Genomic_DNA"/>
</dbReference>
<gene>
    <name evidence="10" type="ORF">L0M17_16210</name>
</gene>
<feature type="compositionally biased region" description="Pro residues" evidence="7">
    <location>
        <begin position="456"/>
        <end position="467"/>
    </location>
</feature>
<evidence type="ECO:0000313" key="11">
    <source>
        <dbReference type="Proteomes" id="UP001202922"/>
    </source>
</evidence>
<dbReference type="PANTHER" id="PTHR43495:SF5">
    <property type="entry name" value="GAMMA-AMINOBUTYRIC ACID PERMEASE"/>
    <property type="match status" value="1"/>
</dbReference>
<name>A0ABS9U483_9MICC</name>
<evidence type="ECO:0000256" key="3">
    <source>
        <dbReference type="ARBA" id="ARBA00022692"/>
    </source>
</evidence>
<evidence type="ECO:0000256" key="8">
    <source>
        <dbReference type="SAM" id="Phobius"/>
    </source>
</evidence>
<feature type="transmembrane region" description="Helical" evidence="8">
    <location>
        <begin position="161"/>
        <end position="183"/>
    </location>
</feature>
<evidence type="ECO:0000259" key="9">
    <source>
        <dbReference type="Pfam" id="PF00324"/>
    </source>
</evidence>
<dbReference type="PIRSF" id="PIRSF006060">
    <property type="entry name" value="AA_transporter"/>
    <property type="match status" value="1"/>
</dbReference>
<sequence>MAASLFGSQDLKHSINTRQLTMIGIGGVIGAGLFVGSGSVISSAGPGVVFVYLFVGLIVILVMQMLAELATASPETGSFSTYASRELGSWAGLAVGWLYSFHWCITVAFEAIAGAAIAAQIVPGVPTWLYALAFMLILTGVNLAAVTSFARFEFWFSMVKVAAIVLFIVIGLAAAIGLLPHFASPGAANLLGRGGLFPHGATPVLLATLTVFFSYFGTELVTVAAGEAKDPTTAVRKSMRSVAWRIIIFYVGSILVVVTLLPSNAAEVTKSPYAAVLNLLGIPGAQTVMNLVVLTAVLSCLNSGIYSSSRMLFSLSRRGEGPRALSRTGRSGVPVTAVLAASSAGFLAVIANYFLPTGTVFTFLITSSGSVAVVVYLTISVTHIVSRRRKTPEEVRALKVRMWGHPHLSYLVVAVLAVIVGGMALSPTSRTPLALTALVTPRLLPRPASSIKRPGRAPPIPRPPWPKQDPWKRQTQLPLNDTTRCRALDAEGAAAVSGDGRRSRTWRVQSS</sequence>
<feature type="transmembrane region" description="Helical" evidence="8">
    <location>
        <begin position="361"/>
        <end position="386"/>
    </location>
</feature>
<protein>
    <submittedName>
        <fullName evidence="10">Amino acid permease</fullName>
    </submittedName>
</protein>
<keyword evidence="11" id="KW-1185">Reference proteome</keyword>
<feature type="transmembrane region" description="Helical" evidence="8">
    <location>
        <begin position="407"/>
        <end position="425"/>
    </location>
</feature>